<comment type="cofactor">
    <cofactor evidence="9">
        <name>heme</name>
        <dbReference type="ChEBI" id="CHEBI:30413"/>
    </cofactor>
</comment>
<dbReference type="GO" id="GO:0016705">
    <property type="term" value="F:oxidoreductase activity, acting on paired donors, with incorporation or reduction of molecular oxygen"/>
    <property type="evidence" value="ECO:0007669"/>
    <property type="project" value="InterPro"/>
</dbReference>
<evidence type="ECO:0000256" key="2">
    <source>
        <dbReference type="ARBA" id="ARBA00010617"/>
    </source>
</evidence>
<comment type="caution">
    <text evidence="11">The sequence shown here is derived from an EMBL/GenBank/DDBJ whole genome shotgun (WGS) entry which is preliminary data.</text>
</comment>
<keyword evidence="12" id="KW-1185">Reference proteome</keyword>
<dbReference type="FunFam" id="1.10.630.10:FF:000023">
    <property type="entry name" value="Cytochrome P450 family protein"/>
    <property type="match status" value="1"/>
</dbReference>
<evidence type="ECO:0000256" key="8">
    <source>
        <dbReference type="ARBA" id="ARBA00023136"/>
    </source>
</evidence>
<sequence length="647" mass="73930">MKHLLCTLRLHRYHLTSLQQTVVGGYRIPQGTMLMVNEWAIQNDPKVWDDPRVFKLERIENTKGDHKLGDKFIPFGSGRRACPRENLAKPAGWWIGFGCFDWEIVGKEMVDMEEKLGVTLIKHHFDHPSKMDYPALVFYIFTFLLSYTLTQTLLRKFQNLPPSPFPTLPILGHLYVLRNPSSAHRTLAKLSTHYGPILYLQLGARPALLVSSPSAAEECLGRNDVVFANRPRLVGGKILGYEYTNILWAPYGPLWRTHRRIAANEILSTHRLQLLSWIRADEVRSLIRRIMRLSGDQDGTVEIKPALFELTNNVMMRMIAGKRFFGEGSETSEVAKRFKEMLRELLGLGGAMTGGDLFPYLRRLGLFEGGERKVKEVFGKMDRIFQDLVDEKRRKIMEEGSDENGGGNQEKSRTLIEVLLQLQKSDPTYSSDTIVKGLVQILLLAGSETSASTIEWALSLLVNNPRVLTKARKEIDEHAGFERLLEENDLNHLRYLHCIINETLRMYPAAPLLPPHESSADCVVGGYRIPRATMLMVNVWAIQNDPKIWDEPSVFKPERFWNLEGEHKRGYKFMPFGSGRRACPGENLAMRVVGLALGSLIQCFHWKRVGEEMVDMEDKFGVSMWKAKPLQVNCRPRQEIYNLISSI</sequence>
<dbReference type="GO" id="GO:0020037">
    <property type="term" value="F:heme binding"/>
    <property type="evidence" value="ECO:0007669"/>
    <property type="project" value="InterPro"/>
</dbReference>
<dbReference type="PROSITE" id="PS00086">
    <property type="entry name" value="CYTOCHROME_P450"/>
    <property type="match status" value="1"/>
</dbReference>
<dbReference type="InterPro" id="IPR001128">
    <property type="entry name" value="Cyt_P450"/>
</dbReference>
<accession>A0A9Q1GVW4</accession>
<evidence type="ECO:0000256" key="5">
    <source>
        <dbReference type="ARBA" id="ARBA00023002"/>
    </source>
</evidence>
<dbReference type="EMBL" id="JAKOGI010001193">
    <property type="protein sequence ID" value="KAJ8427078.1"/>
    <property type="molecule type" value="Genomic_DNA"/>
</dbReference>
<protein>
    <recommendedName>
        <fullName evidence="13">Cytochrome P450</fullName>
    </recommendedName>
</protein>
<evidence type="ECO:0000256" key="6">
    <source>
        <dbReference type="ARBA" id="ARBA00023004"/>
    </source>
</evidence>
<dbReference type="AlphaFoldDB" id="A0A9Q1GVW4"/>
<dbReference type="InterPro" id="IPR002401">
    <property type="entry name" value="Cyt_P450_E_grp-I"/>
</dbReference>
<organism evidence="11 12">
    <name type="scientific">Carnegiea gigantea</name>
    <dbReference type="NCBI Taxonomy" id="171969"/>
    <lineage>
        <taxon>Eukaryota</taxon>
        <taxon>Viridiplantae</taxon>
        <taxon>Streptophyta</taxon>
        <taxon>Embryophyta</taxon>
        <taxon>Tracheophyta</taxon>
        <taxon>Spermatophyta</taxon>
        <taxon>Magnoliopsida</taxon>
        <taxon>eudicotyledons</taxon>
        <taxon>Gunneridae</taxon>
        <taxon>Pentapetalae</taxon>
        <taxon>Caryophyllales</taxon>
        <taxon>Cactineae</taxon>
        <taxon>Cactaceae</taxon>
        <taxon>Cactoideae</taxon>
        <taxon>Echinocereeae</taxon>
        <taxon>Carnegiea</taxon>
    </lineage>
</organism>
<dbReference type="Pfam" id="PF00067">
    <property type="entry name" value="p450"/>
    <property type="match status" value="2"/>
</dbReference>
<keyword evidence="7 10" id="KW-0503">Monooxygenase</keyword>
<dbReference type="InterPro" id="IPR050651">
    <property type="entry name" value="Plant_Cytochrome_P450_Monoox"/>
</dbReference>
<dbReference type="PRINTS" id="PR00385">
    <property type="entry name" value="P450"/>
</dbReference>
<dbReference type="PRINTS" id="PR00463">
    <property type="entry name" value="EP450I"/>
</dbReference>
<evidence type="ECO:0000256" key="4">
    <source>
        <dbReference type="ARBA" id="ARBA00022723"/>
    </source>
</evidence>
<keyword evidence="8" id="KW-0472">Membrane</keyword>
<gene>
    <name evidence="11" type="ORF">Cgig2_008947</name>
</gene>
<dbReference type="PANTHER" id="PTHR47947:SF3">
    <property type="entry name" value="CYTOCHROME P450 81D1-LIKE"/>
    <property type="match status" value="1"/>
</dbReference>
<feature type="binding site" description="axial binding residue" evidence="9">
    <location>
        <position position="583"/>
    </location>
    <ligand>
        <name>heme</name>
        <dbReference type="ChEBI" id="CHEBI:30413"/>
    </ligand>
    <ligandPart>
        <name>Fe</name>
        <dbReference type="ChEBI" id="CHEBI:18248"/>
    </ligandPart>
</feature>
<dbReference type="InterPro" id="IPR017972">
    <property type="entry name" value="Cyt_P450_CS"/>
</dbReference>
<dbReference type="SUPFAM" id="SSF48264">
    <property type="entry name" value="Cytochrome P450"/>
    <property type="match status" value="2"/>
</dbReference>
<dbReference type="OrthoDB" id="1055148at2759"/>
<proteinExistence type="inferred from homology"/>
<keyword evidence="3 9" id="KW-0349">Heme</keyword>
<name>A0A9Q1GVW4_9CARY</name>
<evidence type="ECO:0008006" key="13">
    <source>
        <dbReference type="Google" id="ProtNLM"/>
    </source>
</evidence>
<evidence type="ECO:0000313" key="12">
    <source>
        <dbReference type="Proteomes" id="UP001153076"/>
    </source>
</evidence>
<evidence type="ECO:0000256" key="1">
    <source>
        <dbReference type="ARBA" id="ARBA00004370"/>
    </source>
</evidence>
<dbReference type="GO" id="GO:0004497">
    <property type="term" value="F:monooxygenase activity"/>
    <property type="evidence" value="ECO:0007669"/>
    <property type="project" value="UniProtKB-KW"/>
</dbReference>
<evidence type="ECO:0000256" key="7">
    <source>
        <dbReference type="ARBA" id="ARBA00023033"/>
    </source>
</evidence>
<dbReference type="GO" id="GO:0016020">
    <property type="term" value="C:membrane"/>
    <property type="evidence" value="ECO:0007669"/>
    <property type="project" value="UniProtKB-SubCell"/>
</dbReference>
<dbReference type="Proteomes" id="UP001153076">
    <property type="component" value="Unassembled WGS sequence"/>
</dbReference>
<evidence type="ECO:0000256" key="9">
    <source>
        <dbReference type="PIRSR" id="PIRSR602401-1"/>
    </source>
</evidence>
<comment type="similarity">
    <text evidence="2 10">Belongs to the cytochrome P450 family.</text>
</comment>
<keyword evidence="6 9" id="KW-0408">Iron</keyword>
<dbReference type="GO" id="GO:0005506">
    <property type="term" value="F:iron ion binding"/>
    <property type="evidence" value="ECO:0007669"/>
    <property type="project" value="InterPro"/>
</dbReference>
<dbReference type="InterPro" id="IPR036396">
    <property type="entry name" value="Cyt_P450_sf"/>
</dbReference>
<evidence type="ECO:0000313" key="11">
    <source>
        <dbReference type="EMBL" id="KAJ8427078.1"/>
    </source>
</evidence>
<dbReference type="PANTHER" id="PTHR47947">
    <property type="entry name" value="CYTOCHROME P450 82C3-RELATED"/>
    <property type="match status" value="1"/>
</dbReference>
<keyword evidence="4 9" id="KW-0479">Metal-binding</keyword>
<dbReference type="CDD" id="cd20653">
    <property type="entry name" value="CYP81"/>
    <property type="match status" value="1"/>
</dbReference>
<evidence type="ECO:0000256" key="10">
    <source>
        <dbReference type="RuleBase" id="RU000461"/>
    </source>
</evidence>
<keyword evidence="5 10" id="KW-0560">Oxidoreductase</keyword>
<comment type="subcellular location">
    <subcellularLocation>
        <location evidence="1">Membrane</location>
    </subcellularLocation>
</comment>
<reference evidence="11" key="1">
    <citation type="submission" date="2022-04" db="EMBL/GenBank/DDBJ databases">
        <title>Carnegiea gigantea Genome sequencing and assembly v2.</title>
        <authorList>
            <person name="Copetti D."/>
            <person name="Sanderson M.J."/>
            <person name="Burquez A."/>
            <person name="Wojciechowski M.F."/>
        </authorList>
    </citation>
    <scope>NUCLEOTIDE SEQUENCE</scope>
    <source>
        <strain evidence="11">SGP5-SGP5p</strain>
        <tissue evidence="11">Aerial part</tissue>
    </source>
</reference>
<evidence type="ECO:0000256" key="3">
    <source>
        <dbReference type="ARBA" id="ARBA00022617"/>
    </source>
</evidence>
<dbReference type="Gene3D" id="1.10.630.10">
    <property type="entry name" value="Cytochrome P450"/>
    <property type="match status" value="2"/>
</dbReference>